<feature type="compositionally biased region" description="Polar residues" evidence="7">
    <location>
        <begin position="28"/>
        <end position="38"/>
    </location>
</feature>
<evidence type="ECO:0000259" key="8">
    <source>
        <dbReference type="PROSITE" id="PS51192"/>
    </source>
</evidence>
<dbReference type="CDD" id="cd18787">
    <property type="entry name" value="SF2_C_DEAD"/>
    <property type="match status" value="1"/>
</dbReference>
<dbReference type="InterPro" id="IPR014001">
    <property type="entry name" value="Helicase_ATP-bd"/>
</dbReference>
<keyword evidence="4" id="KW-0067">ATP-binding</keyword>
<dbReference type="CDD" id="cd00268">
    <property type="entry name" value="DEADc"/>
    <property type="match status" value="1"/>
</dbReference>
<keyword evidence="12" id="KW-1185">Reference proteome</keyword>
<dbReference type="InterPro" id="IPR001650">
    <property type="entry name" value="Helicase_C-like"/>
</dbReference>
<dbReference type="PROSITE" id="PS51194">
    <property type="entry name" value="HELICASE_CTER"/>
    <property type="match status" value="1"/>
</dbReference>
<evidence type="ECO:0000256" key="4">
    <source>
        <dbReference type="ARBA" id="ARBA00022840"/>
    </source>
</evidence>
<organism evidence="11 12">
    <name type="scientific">Phaeocystidibacter luteus</name>
    <dbReference type="NCBI Taxonomy" id="911197"/>
    <lineage>
        <taxon>Bacteria</taxon>
        <taxon>Pseudomonadati</taxon>
        <taxon>Bacteroidota</taxon>
        <taxon>Flavobacteriia</taxon>
        <taxon>Flavobacteriales</taxon>
        <taxon>Phaeocystidibacteraceae</taxon>
        <taxon>Phaeocystidibacter</taxon>
    </lineage>
</organism>
<keyword evidence="3 11" id="KW-0347">Helicase</keyword>
<feature type="domain" description="DEAD-box RNA helicase Q" evidence="10">
    <location>
        <begin position="52"/>
        <end position="80"/>
    </location>
</feature>
<name>A0A6N6RFW5_9FLAO</name>
<keyword evidence="2" id="KW-0378">Hydrolase</keyword>
<evidence type="ECO:0000256" key="6">
    <source>
        <dbReference type="PROSITE-ProRule" id="PRU00552"/>
    </source>
</evidence>
<dbReference type="Pfam" id="PF00270">
    <property type="entry name" value="DEAD"/>
    <property type="match status" value="1"/>
</dbReference>
<dbReference type="PANTHER" id="PTHR47959">
    <property type="entry name" value="ATP-DEPENDENT RNA HELICASE RHLE-RELATED"/>
    <property type="match status" value="1"/>
</dbReference>
<gene>
    <name evidence="11" type="ORF">F8C67_07440</name>
</gene>
<evidence type="ECO:0000259" key="10">
    <source>
        <dbReference type="PROSITE" id="PS51195"/>
    </source>
</evidence>
<evidence type="ECO:0000313" key="12">
    <source>
        <dbReference type="Proteomes" id="UP000468650"/>
    </source>
</evidence>
<dbReference type="OrthoDB" id="9785240at2"/>
<dbReference type="AlphaFoldDB" id="A0A6N6RFW5"/>
<dbReference type="GO" id="GO:0003676">
    <property type="term" value="F:nucleic acid binding"/>
    <property type="evidence" value="ECO:0007669"/>
    <property type="project" value="InterPro"/>
</dbReference>
<dbReference type="Gene3D" id="3.40.50.300">
    <property type="entry name" value="P-loop containing nucleotide triphosphate hydrolases"/>
    <property type="match status" value="2"/>
</dbReference>
<accession>A0A6N6RFW5</accession>
<feature type="region of interest" description="Disordered" evidence="7">
    <location>
        <begin position="1"/>
        <end position="49"/>
    </location>
</feature>
<evidence type="ECO:0000256" key="5">
    <source>
        <dbReference type="ARBA" id="ARBA00038437"/>
    </source>
</evidence>
<dbReference type="InterPro" id="IPR050079">
    <property type="entry name" value="DEAD_box_RNA_helicase"/>
</dbReference>
<dbReference type="SMART" id="SM00487">
    <property type="entry name" value="DEXDc"/>
    <property type="match status" value="1"/>
</dbReference>
<evidence type="ECO:0000256" key="2">
    <source>
        <dbReference type="ARBA" id="ARBA00022801"/>
    </source>
</evidence>
<dbReference type="GO" id="GO:0005524">
    <property type="term" value="F:ATP binding"/>
    <property type="evidence" value="ECO:0007669"/>
    <property type="project" value="UniProtKB-KW"/>
</dbReference>
<dbReference type="InterPro" id="IPR044742">
    <property type="entry name" value="DEAD/DEAH_RhlB"/>
</dbReference>
<dbReference type="PROSITE" id="PS51192">
    <property type="entry name" value="HELICASE_ATP_BIND_1"/>
    <property type="match status" value="1"/>
</dbReference>
<evidence type="ECO:0000313" key="11">
    <source>
        <dbReference type="EMBL" id="KAB2810061.1"/>
    </source>
</evidence>
<dbReference type="GO" id="GO:0005829">
    <property type="term" value="C:cytosol"/>
    <property type="evidence" value="ECO:0007669"/>
    <property type="project" value="TreeGrafter"/>
</dbReference>
<evidence type="ECO:0000256" key="7">
    <source>
        <dbReference type="SAM" id="MobiDB-lite"/>
    </source>
</evidence>
<dbReference type="Proteomes" id="UP000468650">
    <property type="component" value="Unassembled WGS sequence"/>
</dbReference>
<dbReference type="SMART" id="SM00490">
    <property type="entry name" value="HELICc"/>
    <property type="match status" value="1"/>
</dbReference>
<dbReference type="PANTHER" id="PTHR47959:SF13">
    <property type="entry name" value="ATP-DEPENDENT RNA HELICASE RHLE"/>
    <property type="match status" value="1"/>
</dbReference>
<dbReference type="PROSITE" id="PS51195">
    <property type="entry name" value="Q_MOTIF"/>
    <property type="match status" value="1"/>
</dbReference>
<dbReference type="GO" id="GO:0003724">
    <property type="term" value="F:RNA helicase activity"/>
    <property type="evidence" value="ECO:0007669"/>
    <property type="project" value="InterPro"/>
</dbReference>
<evidence type="ECO:0000256" key="3">
    <source>
        <dbReference type="ARBA" id="ARBA00022806"/>
    </source>
</evidence>
<dbReference type="RefSeq" id="WP_151667205.1">
    <property type="nucleotide sequence ID" value="NZ_WBVO01000005.1"/>
</dbReference>
<feature type="domain" description="Helicase ATP-binding" evidence="8">
    <location>
        <begin position="83"/>
        <end position="253"/>
    </location>
</feature>
<feature type="domain" description="Helicase C-terminal" evidence="9">
    <location>
        <begin position="281"/>
        <end position="396"/>
    </location>
</feature>
<feature type="compositionally biased region" description="Basic and acidic residues" evidence="7">
    <location>
        <begin position="39"/>
        <end position="49"/>
    </location>
</feature>
<comment type="similarity">
    <text evidence="5">Belongs to the DEAD box helicase family.</text>
</comment>
<protein>
    <submittedName>
        <fullName evidence="11">DEAD/DEAH box helicase</fullName>
    </submittedName>
</protein>
<dbReference type="InterPro" id="IPR027417">
    <property type="entry name" value="P-loop_NTPase"/>
</dbReference>
<comment type="caution">
    <text evidence="11">The sequence shown here is derived from an EMBL/GenBank/DDBJ whole genome shotgun (WGS) entry which is preliminary data.</text>
</comment>
<dbReference type="Pfam" id="PF00271">
    <property type="entry name" value="Helicase_C"/>
    <property type="match status" value="1"/>
</dbReference>
<dbReference type="InterPro" id="IPR014014">
    <property type="entry name" value="RNA_helicase_DEAD_Q_motif"/>
</dbReference>
<dbReference type="InterPro" id="IPR011545">
    <property type="entry name" value="DEAD/DEAH_box_helicase_dom"/>
</dbReference>
<evidence type="ECO:0000256" key="1">
    <source>
        <dbReference type="ARBA" id="ARBA00022741"/>
    </source>
</evidence>
<sequence length="396" mass="44395">MTRNTKRPAVKSRSRNTKQQRPSKGKKSSINVNQLTQKATERPEAKVYESGRSFAEMPLDGRLLRAIAKKGFEKPTEIQDKTIEPLLKGRDLMGVAQTGTGKTGAFLIPLINRLLSGKEKFQVLVLAPTRELAVQIDEEFKSLTAGLRLYSQCFIGGTNINRDLQTLRRSSHVVIGTPGRLLDLSQRKALRFSDFDILILDEFDRMLDMGFNKDVQRITVSMQKRKQTLLFSATVDHKQKGLIDQLLRNPIEVKVSNGETTGKHIDQEIIKVAEGQDKFGMLKELLAQPGFDKVLVFAETKRWVSRVNKKLTQSGFSSDEIHGNKSQNYRQNALKKFSKGGIQILVATDVAARGLDVSDVTHVINYQLPASIDSYIHRIGRTGRAGKNGKAYTFIN</sequence>
<proteinExistence type="inferred from homology"/>
<feature type="compositionally biased region" description="Basic residues" evidence="7">
    <location>
        <begin position="1"/>
        <end position="27"/>
    </location>
</feature>
<dbReference type="SUPFAM" id="SSF52540">
    <property type="entry name" value="P-loop containing nucleoside triphosphate hydrolases"/>
    <property type="match status" value="1"/>
</dbReference>
<reference evidence="11 12" key="1">
    <citation type="submission" date="2019-09" db="EMBL/GenBank/DDBJ databases">
        <title>Genomes of family Cryomorphaceae.</title>
        <authorList>
            <person name="Bowman J.P."/>
        </authorList>
    </citation>
    <scope>NUCLEOTIDE SEQUENCE [LARGE SCALE GENOMIC DNA]</scope>
    <source>
        <strain evidence="11 12">LMG 25704</strain>
    </source>
</reference>
<dbReference type="GO" id="GO:0016787">
    <property type="term" value="F:hydrolase activity"/>
    <property type="evidence" value="ECO:0007669"/>
    <property type="project" value="UniProtKB-KW"/>
</dbReference>
<keyword evidence="1" id="KW-0547">Nucleotide-binding</keyword>
<feature type="short sequence motif" description="Q motif" evidence="6">
    <location>
        <begin position="52"/>
        <end position="80"/>
    </location>
</feature>
<evidence type="ECO:0000259" key="9">
    <source>
        <dbReference type="PROSITE" id="PS51194"/>
    </source>
</evidence>
<dbReference type="EMBL" id="WBVO01000005">
    <property type="protein sequence ID" value="KAB2810061.1"/>
    <property type="molecule type" value="Genomic_DNA"/>
</dbReference>